<feature type="transmembrane region" description="Helical" evidence="2">
    <location>
        <begin position="145"/>
        <end position="168"/>
    </location>
</feature>
<evidence type="ECO:0000256" key="2">
    <source>
        <dbReference type="SAM" id="Phobius"/>
    </source>
</evidence>
<feature type="compositionally biased region" description="Acidic residues" evidence="1">
    <location>
        <begin position="204"/>
        <end position="214"/>
    </location>
</feature>
<proteinExistence type="predicted"/>
<feature type="transmembrane region" description="Helical" evidence="2">
    <location>
        <begin position="106"/>
        <end position="125"/>
    </location>
</feature>
<keyword evidence="2" id="KW-0812">Transmembrane</keyword>
<feature type="transmembrane region" description="Helical" evidence="2">
    <location>
        <begin position="12"/>
        <end position="31"/>
    </location>
</feature>
<keyword evidence="2" id="KW-0472">Membrane</keyword>
<feature type="compositionally biased region" description="Basic residues" evidence="1">
    <location>
        <begin position="188"/>
        <end position="198"/>
    </location>
</feature>
<accession>A0A015LIZ7</accession>
<reference evidence="3 4" key="1">
    <citation type="submission" date="2014-02" db="EMBL/GenBank/DDBJ databases">
        <title>Single nucleus genome sequencing reveals high similarity among nuclei of an endomycorrhizal fungus.</title>
        <authorList>
            <person name="Lin K."/>
            <person name="Geurts R."/>
            <person name="Zhang Z."/>
            <person name="Limpens E."/>
            <person name="Saunders D.G."/>
            <person name="Mu D."/>
            <person name="Pang E."/>
            <person name="Cao H."/>
            <person name="Cha H."/>
            <person name="Lin T."/>
            <person name="Zhou Q."/>
            <person name="Shang Y."/>
            <person name="Li Y."/>
            <person name="Ivanov S."/>
            <person name="Sharma T."/>
            <person name="Velzen R.V."/>
            <person name="Ruijter N.D."/>
            <person name="Aanen D.K."/>
            <person name="Win J."/>
            <person name="Kamoun S."/>
            <person name="Bisseling T."/>
            <person name="Huang S."/>
        </authorList>
    </citation>
    <scope>NUCLEOTIDE SEQUENCE [LARGE SCALE GENOMIC DNA]</scope>
    <source>
        <strain evidence="4">DAOM197198w</strain>
    </source>
</reference>
<protein>
    <recommendedName>
        <fullName evidence="5">MARVEL domain-containing protein</fullName>
    </recommendedName>
</protein>
<organism evidence="3 4">
    <name type="scientific">Rhizophagus irregularis (strain DAOM 197198w)</name>
    <name type="common">Glomus intraradices</name>
    <dbReference type="NCBI Taxonomy" id="1432141"/>
    <lineage>
        <taxon>Eukaryota</taxon>
        <taxon>Fungi</taxon>
        <taxon>Fungi incertae sedis</taxon>
        <taxon>Mucoromycota</taxon>
        <taxon>Glomeromycotina</taxon>
        <taxon>Glomeromycetes</taxon>
        <taxon>Glomerales</taxon>
        <taxon>Glomeraceae</taxon>
        <taxon>Rhizophagus</taxon>
    </lineage>
</organism>
<comment type="caution">
    <text evidence="3">The sequence shown here is derived from an EMBL/GenBank/DDBJ whole genome shotgun (WGS) entry which is preliminary data.</text>
</comment>
<name>A0A015LIZ7_RHIIW</name>
<dbReference type="HOGENOM" id="CLU_1289545_0_0_1"/>
<evidence type="ECO:0008006" key="5">
    <source>
        <dbReference type="Google" id="ProtNLM"/>
    </source>
</evidence>
<feature type="transmembrane region" description="Helical" evidence="2">
    <location>
        <begin position="66"/>
        <end position="85"/>
    </location>
</feature>
<keyword evidence="2" id="KW-1133">Transmembrane helix</keyword>
<dbReference type="AlphaFoldDB" id="A0A015LIZ7"/>
<evidence type="ECO:0000313" key="3">
    <source>
        <dbReference type="EMBL" id="EXX79669.1"/>
    </source>
</evidence>
<evidence type="ECO:0000256" key="1">
    <source>
        <dbReference type="SAM" id="MobiDB-lite"/>
    </source>
</evidence>
<dbReference type="EMBL" id="JEMT01001860">
    <property type="protein sequence ID" value="EXX79669.1"/>
    <property type="molecule type" value="Genomic_DNA"/>
</dbReference>
<dbReference type="OrthoDB" id="2364973at2759"/>
<dbReference type="Proteomes" id="UP000022910">
    <property type="component" value="Unassembled WGS sequence"/>
</dbReference>
<evidence type="ECO:0000313" key="4">
    <source>
        <dbReference type="Proteomes" id="UP000022910"/>
    </source>
</evidence>
<sequence length="214" mass="25300">MFYKLLTITRYIQFIILLIIIGLEIAQLLAFRANREQFSFPNVNNSAPLSSDGNVSWSVYFEDMNIVHGIKIFYYIVIILTLLGPQFFWKRFNKSPILFRDKYYELFYLAIWFTVSLTNLKPVFSGTSLNCNDSNWGPQGYRCKMFISSEFFSIIMTISWLISTYVLLKYLRIHKEEIADRETERKSNKSIRRNKKKEPKINNDYDDNGSVENV</sequence>
<feature type="region of interest" description="Disordered" evidence="1">
    <location>
        <begin position="180"/>
        <end position="214"/>
    </location>
</feature>
<gene>
    <name evidence="3" type="ORF">RirG_003370</name>
</gene>
<keyword evidence="4" id="KW-1185">Reference proteome</keyword>